<dbReference type="Proteomes" id="UP000004508">
    <property type="component" value="Unassembled WGS sequence"/>
</dbReference>
<feature type="transmembrane region" description="Helical" evidence="1">
    <location>
        <begin position="89"/>
        <end position="108"/>
    </location>
</feature>
<comment type="caution">
    <text evidence="2">The sequence shown here is derived from an EMBL/GenBank/DDBJ whole genome shotgun (WGS) entry which is preliminary data.</text>
</comment>
<evidence type="ECO:0000256" key="1">
    <source>
        <dbReference type="SAM" id="Phobius"/>
    </source>
</evidence>
<feature type="transmembrane region" description="Helical" evidence="1">
    <location>
        <begin position="128"/>
        <end position="153"/>
    </location>
</feature>
<keyword evidence="3" id="KW-1185">Reference proteome</keyword>
<keyword evidence="1" id="KW-0472">Membrane</keyword>
<gene>
    <name evidence="2" type="ORF">Krac_1898</name>
</gene>
<reference evidence="2 3" key="1">
    <citation type="journal article" date="2011" name="Stand. Genomic Sci.">
        <title>Non-contiguous finished genome sequence and contextual data of the filamentous soil bacterium Ktedonobacter racemifer type strain (SOSP1-21).</title>
        <authorList>
            <person name="Chang Y.J."/>
            <person name="Land M."/>
            <person name="Hauser L."/>
            <person name="Chertkov O."/>
            <person name="Del Rio T.G."/>
            <person name="Nolan M."/>
            <person name="Copeland A."/>
            <person name="Tice H."/>
            <person name="Cheng J.F."/>
            <person name="Lucas S."/>
            <person name="Han C."/>
            <person name="Goodwin L."/>
            <person name="Pitluck S."/>
            <person name="Ivanova N."/>
            <person name="Ovchinikova G."/>
            <person name="Pati A."/>
            <person name="Chen A."/>
            <person name="Palaniappan K."/>
            <person name="Mavromatis K."/>
            <person name="Liolios K."/>
            <person name="Brettin T."/>
            <person name="Fiebig A."/>
            <person name="Rohde M."/>
            <person name="Abt B."/>
            <person name="Goker M."/>
            <person name="Detter J.C."/>
            <person name="Woyke T."/>
            <person name="Bristow J."/>
            <person name="Eisen J.A."/>
            <person name="Markowitz V."/>
            <person name="Hugenholtz P."/>
            <person name="Kyrpides N.C."/>
            <person name="Klenk H.P."/>
            <person name="Lapidus A."/>
        </authorList>
    </citation>
    <scope>NUCLEOTIDE SEQUENCE [LARGE SCALE GENOMIC DNA]</scope>
    <source>
        <strain evidence="3">DSM 44963</strain>
    </source>
</reference>
<proteinExistence type="predicted"/>
<dbReference type="EMBL" id="ADVG01000004">
    <property type="protein sequence ID" value="EFH81198.1"/>
    <property type="molecule type" value="Genomic_DNA"/>
</dbReference>
<evidence type="ECO:0000313" key="3">
    <source>
        <dbReference type="Proteomes" id="UP000004508"/>
    </source>
</evidence>
<name>D6U3W0_KTERA</name>
<dbReference type="InParanoid" id="D6U3W0"/>
<keyword evidence="1" id="KW-1133">Transmembrane helix</keyword>
<sequence>MILPPSNCPVCKRDDQVQKVPAIHRNSSFTTMETQVTTSVSVTYDSAGNATYSSIPQAITVPVTRQTRLGALLRPPRRKTVPLPVGEKIIFWLCPFLAIALYLGSLTFGSDFFSHLLPDNSSVGRILLVIFSACGLSIGLPVLLGVLAHRVFFRQSNKHRRELQKQEMERWQDLVRQWEQFCYCHRCDCVFSANTGERAAPAQIQQLYRQ</sequence>
<keyword evidence="1" id="KW-0812">Transmembrane</keyword>
<evidence type="ECO:0000313" key="2">
    <source>
        <dbReference type="EMBL" id="EFH81198.1"/>
    </source>
</evidence>
<dbReference type="OrthoDB" id="4546454at2"/>
<dbReference type="AlphaFoldDB" id="D6U3W0"/>
<accession>D6U3W0</accession>
<organism evidence="2 3">
    <name type="scientific">Ktedonobacter racemifer DSM 44963</name>
    <dbReference type="NCBI Taxonomy" id="485913"/>
    <lineage>
        <taxon>Bacteria</taxon>
        <taxon>Bacillati</taxon>
        <taxon>Chloroflexota</taxon>
        <taxon>Ktedonobacteria</taxon>
        <taxon>Ktedonobacterales</taxon>
        <taxon>Ktedonobacteraceae</taxon>
        <taxon>Ktedonobacter</taxon>
    </lineage>
</organism>
<protein>
    <submittedName>
        <fullName evidence="2">Uncharacterized protein</fullName>
    </submittedName>
</protein>